<proteinExistence type="predicted"/>
<reference evidence="2 3" key="1">
    <citation type="submission" date="2015-01" db="EMBL/GenBank/DDBJ databases">
        <title>Genome of allotetraploid Gossypium barbadense reveals genomic plasticity and fiber elongation in cotton evolution.</title>
        <authorList>
            <person name="Chen X."/>
            <person name="Liu X."/>
            <person name="Zhao B."/>
            <person name="Zheng H."/>
            <person name="Hu Y."/>
            <person name="Lu G."/>
            <person name="Yang C."/>
            <person name="Chen J."/>
            <person name="Shan C."/>
            <person name="Zhang L."/>
            <person name="Zhou Y."/>
            <person name="Wang L."/>
            <person name="Guo W."/>
            <person name="Bai Y."/>
            <person name="Ruan J."/>
            <person name="Shangguan X."/>
            <person name="Mao Y."/>
            <person name="Jiang J."/>
            <person name="Zhu Y."/>
            <person name="Lei J."/>
            <person name="Kang H."/>
            <person name="Chen S."/>
            <person name="He X."/>
            <person name="Wang R."/>
            <person name="Wang Y."/>
            <person name="Chen J."/>
            <person name="Wang L."/>
            <person name="Yu S."/>
            <person name="Wang B."/>
            <person name="Wei J."/>
            <person name="Song S."/>
            <person name="Lu X."/>
            <person name="Gao Z."/>
            <person name="Gu W."/>
            <person name="Deng X."/>
            <person name="Ma D."/>
            <person name="Wang S."/>
            <person name="Liang W."/>
            <person name="Fang L."/>
            <person name="Cai C."/>
            <person name="Zhu X."/>
            <person name="Zhou B."/>
            <person name="Zhang Y."/>
            <person name="Chen Z."/>
            <person name="Xu S."/>
            <person name="Zhu R."/>
            <person name="Wang S."/>
            <person name="Zhang T."/>
            <person name="Zhao G."/>
        </authorList>
    </citation>
    <scope>NUCLEOTIDE SEQUENCE [LARGE SCALE GENOMIC DNA]</scope>
    <source>
        <strain evidence="3">cv. Xinhai21</strain>
        <tissue evidence="2">Leaf</tissue>
    </source>
</reference>
<evidence type="ECO:0000313" key="3">
    <source>
        <dbReference type="Proteomes" id="UP000239757"/>
    </source>
</evidence>
<dbReference type="EMBL" id="KZ669848">
    <property type="protein sequence ID" value="PPR84466.1"/>
    <property type="molecule type" value="Genomic_DNA"/>
</dbReference>
<name>A0A2P5W050_GOSBA</name>
<feature type="region of interest" description="Disordered" evidence="1">
    <location>
        <begin position="100"/>
        <end position="151"/>
    </location>
</feature>
<accession>A0A2P5W050</accession>
<dbReference type="OrthoDB" id="10409898at2759"/>
<feature type="compositionally biased region" description="Basic and acidic residues" evidence="1">
    <location>
        <begin position="100"/>
        <end position="125"/>
    </location>
</feature>
<dbReference type="AlphaFoldDB" id="A0A2P5W050"/>
<evidence type="ECO:0000313" key="2">
    <source>
        <dbReference type="EMBL" id="PPR84466.1"/>
    </source>
</evidence>
<feature type="compositionally biased region" description="Polar residues" evidence="1">
    <location>
        <begin position="136"/>
        <end position="151"/>
    </location>
</feature>
<organism evidence="2 3">
    <name type="scientific">Gossypium barbadense</name>
    <name type="common">Sea Island cotton</name>
    <name type="synonym">Hibiscus barbadensis</name>
    <dbReference type="NCBI Taxonomy" id="3634"/>
    <lineage>
        <taxon>Eukaryota</taxon>
        <taxon>Viridiplantae</taxon>
        <taxon>Streptophyta</taxon>
        <taxon>Embryophyta</taxon>
        <taxon>Tracheophyta</taxon>
        <taxon>Spermatophyta</taxon>
        <taxon>Magnoliopsida</taxon>
        <taxon>eudicotyledons</taxon>
        <taxon>Gunneridae</taxon>
        <taxon>Pentapetalae</taxon>
        <taxon>rosids</taxon>
        <taxon>malvids</taxon>
        <taxon>Malvales</taxon>
        <taxon>Malvaceae</taxon>
        <taxon>Malvoideae</taxon>
        <taxon>Gossypium</taxon>
    </lineage>
</organism>
<dbReference type="Proteomes" id="UP000239757">
    <property type="component" value="Unassembled WGS sequence"/>
</dbReference>
<protein>
    <submittedName>
        <fullName evidence="2">Uncharacterized protein</fullName>
    </submittedName>
</protein>
<evidence type="ECO:0000256" key="1">
    <source>
        <dbReference type="SAM" id="MobiDB-lite"/>
    </source>
</evidence>
<sequence>MVRYYNGENSMHSRYWVWCKQVLHTKDNRRVDSNLPSSVLSAEGARGKGWGDNIPERERNLSSYIMMEEKLMGIIQNIQTNISKLSAKLEVVEEKADHLLESGLDRTDDKNNGVRKSDEAWKKVEGSNVVGKRKVTSTPMSQKLSCNESPH</sequence>
<gene>
    <name evidence="2" type="ORF">GOBAR_AA36238</name>
</gene>